<sequence>MSIRHLLATAMAIPLGVFGSAAPAAAHVLAQPDPVGAYTLTAGRFWSLAGALLGLVGLVVGRLALSRPAGRVGAVARRRRADAAVAAGTACLIIGGLVVAAAEGGPGTGYGIVGGFIDLAIGLIAVVLGGVARARSRRTG</sequence>
<accession>A0A1H1D5Q3</accession>
<gene>
    <name evidence="3" type="ORF">SAMN04489764_1836</name>
</gene>
<name>A0A1H1D5Q3_9ACTN</name>
<proteinExistence type="predicted"/>
<evidence type="ECO:0000313" key="4">
    <source>
        <dbReference type="Proteomes" id="UP000217103"/>
    </source>
</evidence>
<evidence type="ECO:0000313" key="3">
    <source>
        <dbReference type="EMBL" id="SDQ71857.1"/>
    </source>
</evidence>
<keyword evidence="1" id="KW-0812">Transmembrane</keyword>
<feature type="signal peptide" evidence="2">
    <location>
        <begin position="1"/>
        <end position="26"/>
    </location>
</feature>
<feature type="transmembrane region" description="Helical" evidence="1">
    <location>
        <begin position="108"/>
        <end position="132"/>
    </location>
</feature>
<feature type="transmembrane region" description="Helical" evidence="1">
    <location>
        <begin position="85"/>
        <end position="102"/>
    </location>
</feature>
<evidence type="ECO:0000256" key="1">
    <source>
        <dbReference type="SAM" id="Phobius"/>
    </source>
</evidence>
<feature type="transmembrane region" description="Helical" evidence="1">
    <location>
        <begin position="46"/>
        <end position="65"/>
    </location>
</feature>
<dbReference type="Proteomes" id="UP000217103">
    <property type="component" value="Unassembled WGS sequence"/>
</dbReference>
<keyword evidence="1" id="KW-1133">Transmembrane helix</keyword>
<feature type="chain" id="PRO_5039114443" evidence="2">
    <location>
        <begin position="27"/>
        <end position="140"/>
    </location>
</feature>
<dbReference type="AlphaFoldDB" id="A0A1H1D5Q3"/>
<keyword evidence="2" id="KW-0732">Signal</keyword>
<dbReference type="RefSeq" id="WP_165634749.1">
    <property type="nucleotide sequence ID" value="NZ_FNKK01000002.1"/>
</dbReference>
<dbReference type="InterPro" id="IPR045770">
    <property type="entry name" value="DUF6223"/>
</dbReference>
<reference evidence="3 4" key="1">
    <citation type="submission" date="2016-10" db="EMBL/GenBank/DDBJ databases">
        <authorList>
            <person name="de Groot N.N."/>
        </authorList>
    </citation>
    <scope>NUCLEOTIDE SEQUENCE [LARGE SCALE GENOMIC DNA]</scope>
    <source>
        <strain evidence="3 4">DSM 43794</strain>
    </source>
</reference>
<keyword evidence="4" id="KW-1185">Reference proteome</keyword>
<dbReference type="EMBL" id="FNKK01000002">
    <property type="protein sequence ID" value="SDQ71857.1"/>
    <property type="molecule type" value="Genomic_DNA"/>
</dbReference>
<protein>
    <submittedName>
        <fullName evidence="3">Uncharacterized protein</fullName>
    </submittedName>
</protein>
<dbReference type="STRING" id="35622.SAMN04489764_1836"/>
<dbReference type="Pfam" id="PF19733">
    <property type="entry name" value="DUF6223"/>
    <property type="match status" value="1"/>
</dbReference>
<organism evidence="3 4">
    <name type="scientific">Thermostaphylospora chromogena</name>
    <dbReference type="NCBI Taxonomy" id="35622"/>
    <lineage>
        <taxon>Bacteria</taxon>
        <taxon>Bacillati</taxon>
        <taxon>Actinomycetota</taxon>
        <taxon>Actinomycetes</taxon>
        <taxon>Streptosporangiales</taxon>
        <taxon>Thermomonosporaceae</taxon>
        <taxon>Thermostaphylospora</taxon>
    </lineage>
</organism>
<keyword evidence="1" id="KW-0472">Membrane</keyword>
<evidence type="ECO:0000256" key="2">
    <source>
        <dbReference type="SAM" id="SignalP"/>
    </source>
</evidence>